<reference evidence="3" key="1">
    <citation type="journal article" date="2018" name="Gigascience">
        <title>Genome assembly of the Pink Ipe (Handroanthus impetiginosus, Bignoniaceae), a highly valued, ecologically keystone Neotropical timber forest tree.</title>
        <authorList>
            <person name="Silva-Junior O.B."/>
            <person name="Grattapaglia D."/>
            <person name="Novaes E."/>
            <person name="Collevatti R.G."/>
        </authorList>
    </citation>
    <scope>NUCLEOTIDE SEQUENCE [LARGE SCALE GENOMIC DNA]</scope>
    <source>
        <strain evidence="3">cv. UFG-1</strain>
    </source>
</reference>
<proteinExistence type="predicted"/>
<sequence>MQARIKEARKRVNGTRPTMQKAPSEASRELPTQTSSSRIYQPPINTSTTQRRVKMHTLLVLLHLLLDLIHYITLDNQVKVESIMDQEIMHYWEKENLKFQWIRRGIVDLYKLQELQG</sequence>
<evidence type="ECO:0000313" key="2">
    <source>
        <dbReference type="EMBL" id="PIN03687.1"/>
    </source>
</evidence>
<keyword evidence="3" id="KW-1185">Reference proteome</keyword>
<gene>
    <name evidence="2" type="ORF">CDL12_23784</name>
</gene>
<comment type="caution">
    <text evidence="2">The sequence shown here is derived from an EMBL/GenBank/DDBJ whole genome shotgun (WGS) entry which is preliminary data.</text>
</comment>
<feature type="compositionally biased region" description="Polar residues" evidence="1">
    <location>
        <begin position="30"/>
        <end position="48"/>
    </location>
</feature>
<protein>
    <submittedName>
        <fullName evidence="2">Uncharacterized protein</fullName>
    </submittedName>
</protein>
<dbReference type="Proteomes" id="UP000231279">
    <property type="component" value="Unassembled WGS sequence"/>
</dbReference>
<accession>A0A2G9GEI5</accession>
<dbReference type="AlphaFoldDB" id="A0A2G9GEI5"/>
<evidence type="ECO:0000313" key="3">
    <source>
        <dbReference type="Proteomes" id="UP000231279"/>
    </source>
</evidence>
<evidence type="ECO:0000256" key="1">
    <source>
        <dbReference type="SAM" id="MobiDB-lite"/>
    </source>
</evidence>
<feature type="region of interest" description="Disordered" evidence="1">
    <location>
        <begin position="1"/>
        <end position="48"/>
    </location>
</feature>
<organism evidence="2 3">
    <name type="scientific">Handroanthus impetiginosus</name>
    <dbReference type="NCBI Taxonomy" id="429701"/>
    <lineage>
        <taxon>Eukaryota</taxon>
        <taxon>Viridiplantae</taxon>
        <taxon>Streptophyta</taxon>
        <taxon>Embryophyta</taxon>
        <taxon>Tracheophyta</taxon>
        <taxon>Spermatophyta</taxon>
        <taxon>Magnoliopsida</taxon>
        <taxon>eudicotyledons</taxon>
        <taxon>Gunneridae</taxon>
        <taxon>Pentapetalae</taxon>
        <taxon>asterids</taxon>
        <taxon>lamiids</taxon>
        <taxon>Lamiales</taxon>
        <taxon>Bignoniaceae</taxon>
        <taxon>Crescentiina</taxon>
        <taxon>Tabebuia alliance</taxon>
        <taxon>Handroanthus</taxon>
    </lineage>
</organism>
<name>A0A2G9GEI5_9LAMI</name>
<dbReference type="EMBL" id="NKXS01005431">
    <property type="protein sequence ID" value="PIN03687.1"/>
    <property type="molecule type" value="Genomic_DNA"/>
</dbReference>